<gene>
    <name evidence="1" type="ORF">L6164_037551</name>
</gene>
<protein>
    <submittedName>
        <fullName evidence="1">Uncharacterized protein</fullName>
    </submittedName>
</protein>
<dbReference type="EMBL" id="CM039439">
    <property type="protein sequence ID" value="KAI4297669.1"/>
    <property type="molecule type" value="Genomic_DNA"/>
</dbReference>
<dbReference type="Proteomes" id="UP000828941">
    <property type="component" value="Chromosome 14"/>
</dbReference>
<proteinExistence type="predicted"/>
<evidence type="ECO:0000313" key="1">
    <source>
        <dbReference type="EMBL" id="KAI4297669.1"/>
    </source>
</evidence>
<sequence>MAINFFIKEEQGGPTSKLIVAEVAQSSTTQHECPCNCFLILYLFWSTAQLGVYIFNLIGIQRIYESKLNHKLCGKLLRLTFDEITTLNMES</sequence>
<keyword evidence="2" id="KW-1185">Reference proteome</keyword>
<reference evidence="1 2" key="1">
    <citation type="journal article" date="2022" name="DNA Res.">
        <title>Chromosomal-level genome assembly of the orchid tree Bauhinia variegata (Leguminosae; Cercidoideae) supports the allotetraploid origin hypothesis of Bauhinia.</title>
        <authorList>
            <person name="Zhong Y."/>
            <person name="Chen Y."/>
            <person name="Zheng D."/>
            <person name="Pang J."/>
            <person name="Liu Y."/>
            <person name="Luo S."/>
            <person name="Meng S."/>
            <person name="Qian L."/>
            <person name="Wei D."/>
            <person name="Dai S."/>
            <person name="Zhou R."/>
        </authorList>
    </citation>
    <scope>NUCLEOTIDE SEQUENCE [LARGE SCALE GENOMIC DNA]</scope>
    <source>
        <strain evidence="1">BV-YZ2020</strain>
    </source>
</reference>
<evidence type="ECO:0000313" key="2">
    <source>
        <dbReference type="Proteomes" id="UP000828941"/>
    </source>
</evidence>
<name>A0ACB9KKE9_BAUVA</name>
<comment type="caution">
    <text evidence="1">The sequence shown here is derived from an EMBL/GenBank/DDBJ whole genome shotgun (WGS) entry which is preliminary data.</text>
</comment>
<organism evidence="1 2">
    <name type="scientific">Bauhinia variegata</name>
    <name type="common">Purple orchid tree</name>
    <name type="synonym">Phanera variegata</name>
    <dbReference type="NCBI Taxonomy" id="167791"/>
    <lineage>
        <taxon>Eukaryota</taxon>
        <taxon>Viridiplantae</taxon>
        <taxon>Streptophyta</taxon>
        <taxon>Embryophyta</taxon>
        <taxon>Tracheophyta</taxon>
        <taxon>Spermatophyta</taxon>
        <taxon>Magnoliopsida</taxon>
        <taxon>eudicotyledons</taxon>
        <taxon>Gunneridae</taxon>
        <taxon>Pentapetalae</taxon>
        <taxon>rosids</taxon>
        <taxon>fabids</taxon>
        <taxon>Fabales</taxon>
        <taxon>Fabaceae</taxon>
        <taxon>Cercidoideae</taxon>
        <taxon>Cercideae</taxon>
        <taxon>Bauhiniinae</taxon>
        <taxon>Bauhinia</taxon>
    </lineage>
</organism>
<accession>A0ACB9KKE9</accession>